<name>M9M577_PAEPP</name>
<dbReference type="EMBL" id="BALG01000105">
    <property type="protein sequence ID" value="GAC42503.1"/>
    <property type="molecule type" value="Genomic_DNA"/>
</dbReference>
<dbReference type="InterPro" id="IPR015424">
    <property type="entry name" value="PyrdxlP-dep_Trfase"/>
</dbReference>
<protein>
    <recommendedName>
        <fullName evidence="1">Aminotransferase</fullName>
        <ecNumber evidence="1">2.6.1.-</ecNumber>
    </recommendedName>
</protein>
<dbReference type="GO" id="GO:0008483">
    <property type="term" value="F:transaminase activity"/>
    <property type="evidence" value="ECO:0007669"/>
    <property type="project" value="UniProtKB-KW"/>
</dbReference>
<reference evidence="3 4" key="1">
    <citation type="submission" date="2012-10" db="EMBL/GenBank/DDBJ databases">
        <title>Draft Genome Sequence of Paenibacillus popilliae ATCC 14706T.</title>
        <authorList>
            <person name="Iiyama K."/>
            <person name="Mori K."/>
            <person name="Mon H."/>
            <person name="Chieda Y."/>
            <person name="Lee J.M."/>
            <person name="Kusakabe T."/>
            <person name="Tashiro K."/>
            <person name="Asano S."/>
            <person name="Yasunaga-Aoki C."/>
            <person name="Shimizu S."/>
        </authorList>
    </citation>
    <scope>NUCLEOTIDE SEQUENCE [LARGE SCALE GENOMIC DNA]</scope>
    <source>
        <strain evidence="3 4">ATCC 14706</strain>
    </source>
</reference>
<gene>
    <name evidence="3" type="ORF">PPOP_1860</name>
</gene>
<dbReference type="Gene3D" id="3.40.640.10">
    <property type="entry name" value="Type I PLP-dependent aspartate aminotransferase-like (Major domain)"/>
    <property type="match status" value="1"/>
</dbReference>
<dbReference type="Proteomes" id="UP000029453">
    <property type="component" value="Unassembled WGS sequence"/>
</dbReference>
<sequence length="74" mass="7942">MDGSEAFGRSSGEFLAFIDFLPDEEEVSLLRFAAASRNVLVIRSLTKFYAIPGLRLGYAAGPGACRKKLATGQS</sequence>
<accession>M9M577</accession>
<evidence type="ECO:0000313" key="3">
    <source>
        <dbReference type="EMBL" id="GAC42503.1"/>
    </source>
</evidence>
<comment type="caution">
    <text evidence="3">The sequence shown here is derived from an EMBL/GenBank/DDBJ whole genome shotgun (WGS) entry which is preliminary data.</text>
</comment>
<dbReference type="InterPro" id="IPR015421">
    <property type="entry name" value="PyrdxlP-dep_Trfase_major"/>
</dbReference>
<comment type="similarity">
    <text evidence="1">Belongs to the class-I pyridoxal-phosphate-dependent aminotransferase family.</text>
</comment>
<evidence type="ECO:0000256" key="1">
    <source>
        <dbReference type="RuleBase" id="RU000481"/>
    </source>
</evidence>
<proteinExistence type="inferred from homology"/>
<evidence type="ECO:0000259" key="2">
    <source>
        <dbReference type="Pfam" id="PF00155"/>
    </source>
</evidence>
<dbReference type="AlphaFoldDB" id="M9M577"/>
<dbReference type="SUPFAM" id="SSF53383">
    <property type="entry name" value="PLP-dependent transferases"/>
    <property type="match status" value="1"/>
</dbReference>
<dbReference type="InterPro" id="IPR004839">
    <property type="entry name" value="Aminotransferase_I/II_large"/>
</dbReference>
<comment type="cofactor">
    <cofactor evidence="1">
        <name>pyridoxal 5'-phosphate</name>
        <dbReference type="ChEBI" id="CHEBI:597326"/>
    </cofactor>
</comment>
<dbReference type="InterPro" id="IPR004838">
    <property type="entry name" value="NHTrfase_class1_PyrdxlP-BS"/>
</dbReference>
<evidence type="ECO:0000313" key="4">
    <source>
        <dbReference type="Proteomes" id="UP000029453"/>
    </source>
</evidence>
<dbReference type="GO" id="GO:0030170">
    <property type="term" value="F:pyridoxal phosphate binding"/>
    <property type="evidence" value="ECO:0007669"/>
    <property type="project" value="InterPro"/>
</dbReference>
<dbReference type="Pfam" id="PF00155">
    <property type="entry name" value="Aminotran_1_2"/>
    <property type="match status" value="1"/>
</dbReference>
<keyword evidence="1 3" id="KW-0032">Aminotransferase</keyword>
<dbReference type="RefSeq" id="WP_006285969.1">
    <property type="nucleotide sequence ID" value="NZ_BALG01000105.1"/>
</dbReference>
<organism evidence="3 4">
    <name type="scientific">Paenibacillus popilliae ATCC 14706</name>
    <dbReference type="NCBI Taxonomy" id="1212764"/>
    <lineage>
        <taxon>Bacteria</taxon>
        <taxon>Bacillati</taxon>
        <taxon>Bacillota</taxon>
        <taxon>Bacilli</taxon>
        <taxon>Bacillales</taxon>
        <taxon>Paenibacillaceae</taxon>
        <taxon>Paenibacillus</taxon>
    </lineage>
</organism>
<dbReference type="PROSITE" id="PS00105">
    <property type="entry name" value="AA_TRANSFER_CLASS_1"/>
    <property type="match status" value="1"/>
</dbReference>
<dbReference type="EC" id="2.6.1.-" evidence="1"/>
<keyword evidence="1 3" id="KW-0808">Transferase</keyword>
<feature type="domain" description="Aminotransferase class I/classII large" evidence="2">
    <location>
        <begin position="16"/>
        <end position="69"/>
    </location>
</feature>
<keyword evidence="4" id="KW-1185">Reference proteome</keyword>